<evidence type="ECO:0000256" key="9">
    <source>
        <dbReference type="ARBA" id="ARBA00022722"/>
    </source>
</evidence>
<dbReference type="PROSITE" id="PS50137">
    <property type="entry name" value="DS_RBD"/>
    <property type="match status" value="1"/>
</dbReference>
<evidence type="ECO:0000256" key="14">
    <source>
        <dbReference type="ARBA" id="ARBA00022842"/>
    </source>
</evidence>
<feature type="domain" description="RNase III" evidence="19">
    <location>
        <begin position="5"/>
        <end position="134"/>
    </location>
</feature>
<dbReference type="InterPro" id="IPR036389">
    <property type="entry name" value="RNase_III_sf"/>
</dbReference>
<dbReference type="HAMAP" id="MF_00104">
    <property type="entry name" value="RNase_III"/>
    <property type="match status" value="1"/>
</dbReference>
<organism evidence="20 21">
    <name type="scientific">Streptococcus henryi</name>
    <dbReference type="NCBI Taxonomy" id="439219"/>
    <lineage>
        <taxon>Bacteria</taxon>
        <taxon>Bacillati</taxon>
        <taxon>Bacillota</taxon>
        <taxon>Bacilli</taxon>
        <taxon>Lactobacillales</taxon>
        <taxon>Streptococcaceae</taxon>
        <taxon>Streptococcus</taxon>
    </lineage>
</organism>
<dbReference type="RefSeq" id="WP_018165101.1">
    <property type="nucleotide sequence ID" value="NZ_FMXP01000016.1"/>
</dbReference>
<evidence type="ECO:0000259" key="18">
    <source>
        <dbReference type="PROSITE" id="PS50137"/>
    </source>
</evidence>
<keyword evidence="21" id="KW-1185">Reference proteome</keyword>
<evidence type="ECO:0000256" key="10">
    <source>
        <dbReference type="ARBA" id="ARBA00022723"/>
    </source>
</evidence>
<dbReference type="PANTHER" id="PTHR11207:SF0">
    <property type="entry name" value="RIBONUCLEASE 3"/>
    <property type="match status" value="1"/>
</dbReference>
<dbReference type="GO" id="GO:0042802">
    <property type="term" value="F:identical protein binding"/>
    <property type="evidence" value="ECO:0007669"/>
    <property type="project" value="UniProtKB-ARBA"/>
</dbReference>
<keyword evidence="5 17" id="KW-0963">Cytoplasm</keyword>
<keyword evidence="8 17" id="KW-0819">tRNA processing</keyword>
<evidence type="ECO:0000256" key="11">
    <source>
        <dbReference type="ARBA" id="ARBA00022730"/>
    </source>
</evidence>
<evidence type="ECO:0000256" key="1">
    <source>
        <dbReference type="ARBA" id="ARBA00000109"/>
    </source>
</evidence>
<keyword evidence="12 17" id="KW-0255">Endonuclease</keyword>
<feature type="active site" evidence="17">
    <location>
        <position position="51"/>
    </location>
</feature>
<feature type="active site" evidence="17">
    <location>
        <position position="123"/>
    </location>
</feature>
<dbReference type="SUPFAM" id="SSF69065">
    <property type="entry name" value="RNase III domain-like"/>
    <property type="match status" value="1"/>
</dbReference>
<dbReference type="InterPro" id="IPR000999">
    <property type="entry name" value="RNase_III_dom"/>
</dbReference>
<name>A0A1G6BZQ7_9STRE</name>
<sequence length="235" mass="26354">MLTLESKLQSEFGIVFNDISLLETAFTHTSYANEHRLLNISHNERLEFLGDAVLQLLISKYLFKKYPKKPEGDLSKMRSAIVREESLAGFSRQCGFDDYIRLGKGEEKSGGRDRDTILGDLFEAFLGALLLDKGVESVEKFLNQVMIPKVEEGNFERVKDYKTTLQELLQTKGDVSIDYKVTSETGPAHAKTFEMTVFVNGEEISNGIGKSKKLAEQAAAQKALEVFQKMKGKGQ</sequence>
<comment type="function">
    <text evidence="17">Digests double-stranded RNA. Involved in the processing of primary rRNA transcript to yield the immediate precursors to the large and small rRNAs (23S and 16S). Processes some mRNAs, and tRNAs when they are encoded in the rRNA operon. Processes pre-crRNA and tracrRNA of type II CRISPR loci if present in the organism.</text>
</comment>
<comment type="similarity">
    <text evidence="3">Belongs to the ribonuclease III family.</text>
</comment>
<keyword evidence="14 17" id="KW-0460">Magnesium</keyword>
<evidence type="ECO:0000256" key="6">
    <source>
        <dbReference type="ARBA" id="ARBA00022552"/>
    </source>
</evidence>
<evidence type="ECO:0000256" key="16">
    <source>
        <dbReference type="ARBA" id="ARBA00053741"/>
    </source>
</evidence>
<keyword evidence="7 17" id="KW-0507">mRNA processing</keyword>
<keyword evidence="13 17" id="KW-0378">Hydrolase</keyword>
<dbReference type="GO" id="GO:0010468">
    <property type="term" value="P:regulation of gene expression"/>
    <property type="evidence" value="ECO:0007669"/>
    <property type="project" value="TreeGrafter"/>
</dbReference>
<evidence type="ECO:0000256" key="13">
    <source>
        <dbReference type="ARBA" id="ARBA00022801"/>
    </source>
</evidence>
<reference evidence="20 21" key="1">
    <citation type="submission" date="2016-10" db="EMBL/GenBank/DDBJ databases">
        <authorList>
            <person name="de Groot N.N."/>
        </authorList>
    </citation>
    <scope>NUCLEOTIDE SEQUENCE [LARGE SCALE GENOMIC DNA]</scope>
    <source>
        <strain evidence="20 21">A-4</strain>
    </source>
</reference>
<dbReference type="Proteomes" id="UP000182508">
    <property type="component" value="Unassembled WGS sequence"/>
</dbReference>
<dbReference type="InterPro" id="IPR011907">
    <property type="entry name" value="RNase_III"/>
</dbReference>
<dbReference type="SMART" id="SM00535">
    <property type="entry name" value="RIBOc"/>
    <property type="match status" value="1"/>
</dbReference>
<accession>A0A1G6BZQ7</accession>
<evidence type="ECO:0000256" key="8">
    <source>
        <dbReference type="ARBA" id="ARBA00022694"/>
    </source>
</evidence>
<dbReference type="GO" id="GO:0008033">
    <property type="term" value="P:tRNA processing"/>
    <property type="evidence" value="ECO:0007669"/>
    <property type="project" value="UniProtKB-KW"/>
</dbReference>
<dbReference type="GO" id="GO:0019843">
    <property type="term" value="F:rRNA binding"/>
    <property type="evidence" value="ECO:0007669"/>
    <property type="project" value="UniProtKB-KW"/>
</dbReference>
<keyword evidence="15 17" id="KW-0694">RNA-binding</keyword>
<evidence type="ECO:0000256" key="17">
    <source>
        <dbReference type="HAMAP-Rule" id="MF_00104"/>
    </source>
</evidence>
<evidence type="ECO:0000256" key="3">
    <source>
        <dbReference type="ARBA" id="ARBA00010183"/>
    </source>
</evidence>
<dbReference type="Pfam" id="PF14622">
    <property type="entry name" value="Ribonucleas_3_3"/>
    <property type="match status" value="1"/>
</dbReference>
<dbReference type="GO" id="GO:0006364">
    <property type="term" value="P:rRNA processing"/>
    <property type="evidence" value="ECO:0007669"/>
    <property type="project" value="UniProtKB-UniRule"/>
</dbReference>
<comment type="subunit">
    <text evidence="4 17">Homodimer.</text>
</comment>
<proteinExistence type="inferred from homology"/>
<gene>
    <name evidence="17" type="primary">rnc</name>
    <name evidence="20" type="ORF">SAMN02910293_01293</name>
</gene>
<feature type="domain" description="DRBM" evidence="18">
    <location>
        <begin position="160"/>
        <end position="229"/>
    </location>
</feature>
<dbReference type="GO" id="GO:0046872">
    <property type="term" value="F:metal ion binding"/>
    <property type="evidence" value="ECO:0007669"/>
    <property type="project" value="UniProtKB-KW"/>
</dbReference>
<dbReference type="CDD" id="cd10845">
    <property type="entry name" value="DSRM_RNAse_III_family"/>
    <property type="match status" value="1"/>
</dbReference>
<dbReference type="Pfam" id="PF00035">
    <property type="entry name" value="dsrm"/>
    <property type="match status" value="1"/>
</dbReference>
<comment type="function">
    <text evidence="16">Digests double-stranded RNA. Involved in the processing of primary rRNA transcript to yield the immediate precursors to the large and small rRNAs (23S and 16S). Also processes some mRNAs, and tRNAs when they are encoded in the rRNA operon.</text>
</comment>
<evidence type="ECO:0000259" key="19">
    <source>
        <dbReference type="PROSITE" id="PS50142"/>
    </source>
</evidence>
<evidence type="ECO:0000313" key="21">
    <source>
        <dbReference type="Proteomes" id="UP000182508"/>
    </source>
</evidence>
<comment type="catalytic activity">
    <reaction evidence="1 17">
        <text>Endonucleolytic cleavage to 5'-phosphomonoester.</text>
        <dbReference type="EC" id="3.1.26.3"/>
    </reaction>
</comment>
<dbReference type="FunFam" id="1.10.1520.10:FF:000001">
    <property type="entry name" value="Ribonuclease 3"/>
    <property type="match status" value="1"/>
</dbReference>
<comment type="subcellular location">
    <subcellularLocation>
        <location evidence="2 17">Cytoplasm</location>
    </subcellularLocation>
</comment>
<dbReference type="STRING" id="439219.SAMN02910293_01293"/>
<dbReference type="CDD" id="cd00593">
    <property type="entry name" value="RIBOc"/>
    <property type="match status" value="1"/>
</dbReference>
<protein>
    <recommendedName>
        <fullName evidence="17">Ribonuclease 3</fullName>
        <ecNumber evidence="17">3.1.26.3</ecNumber>
    </recommendedName>
    <alternativeName>
        <fullName evidence="17">Ribonuclease III</fullName>
        <shortName evidence="17">RNase III</shortName>
    </alternativeName>
</protein>
<dbReference type="eggNOG" id="COG0571">
    <property type="taxonomic scope" value="Bacteria"/>
</dbReference>
<evidence type="ECO:0000256" key="12">
    <source>
        <dbReference type="ARBA" id="ARBA00022759"/>
    </source>
</evidence>
<evidence type="ECO:0000313" key="20">
    <source>
        <dbReference type="EMBL" id="SDB26133.1"/>
    </source>
</evidence>
<dbReference type="AlphaFoldDB" id="A0A1G6BZQ7"/>
<feature type="binding site" evidence="17">
    <location>
        <position position="120"/>
    </location>
    <ligand>
        <name>Mg(2+)</name>
        <dbReference type="ChEBI" id="CHEBI:18420"/>
    </ligand>
</feature>
<dbReference type="SUPFAM" id="SSF54768">
    <property type="entry name" value="dsRNA-binding domain-like"/>
    <property type="match status" value="1"/>
</dbReference>
<dbReference type="GO" id="GO:0003725">
    <property type="term" value="F:double-stranded RNA binding"/>
    <property type="evidence" value="ECO:0007669"/>
    <property type="project" value="TreeGrafter"/>
</dbReference>
<comment type="cofactor">
    <cofactor evidence="17">
        <name>Mg(2+)</name>
        <dbReference type="ChEBI" id="CHEBI:18420"/>
    </cofactor>
</comment>
<dbReference type="GO" id="GO:0005737">
    <property type="term" value="C:cytoplasm"/>
    <property type="evidence" value="ECO:0007669"/>
    <property type="project" value="UniProtKB-SubCell"/>
</dbReference>
<keyword evidence="11 17" id="KW-0699">rRNA-binding</keyword>
<dbReference type="Gene3D" id="3.30.160.20">
    <property type="match status" value="1"/>
</dbReference>
<keyword evidence="9 17" id="KW-0540">Nuclease</keyword>
<keyword evidence="10 17" id="KW-0479">Metal-binding</keyword>
<dbReference type="EC" id="3.1.26.3" evidence="17"/>
<feature type="binding site" evidence="17">
    <location>
        <position position="47"/>
    </location>
    <ligand>
        <name>Mg(2+)</name>
        <dbReference type="ChEBI" id="CHEBI:18420"/>
    </ligand>
</feature>
<dbReference type="GO" id="GO:0006397">
    <property type="term" value="P:mRNA processing"/>
    <property type="evidence" value="ECO:0007669"/>
    <property type="project" value="UniProtKB-UniRule"/>
</dbReference>
<feature type="binding site" evidence="17">
    <location>
        <position position="123"/>
    </location>
    <ligand>
        <name>Mg(2+)</name>
        <dbReference type="ChEBI" id="CHEBI:18420"/>
    </ligand>
</feature>
<dbReference type="PROSITE" id="PS50142">
    <property type="entry name" value="RNASE_3_2"/>
    <property type="match status" value="1"/>
</dbReference>
<dbReference type="GO" id="GO:0004525">
    <property type="term" value="F:ribonuclease III activity"/>
    <property type="evidence" value="ECO:0007669"/>
    <property type="project" value="UniProtKB-UniRule"/>
</dbReference>
<evidence type="ECO:0000256" key="7">
    <source>
        <dbReference type="ARBA" id="ARBA00022664"/>
    </source>
</evidence>
<dbReference type="PANTHER" id="PTHR11207">
    <property type="entry name" value="RIBONUCLEASE III"/>
    <property type="match status" value="1"/>
</dbReference>
<dbReference type="PROSITE" id="PS00517">
    <property type="entry name" value="RNASE_3_1"/>
    <property type="match status" value="1"/>
</dbReference>
<evidence type="ECO:0000256" key="2">
    <source>
        <dbReference type="ARBA" id="ARBA00004496"/>
    </source>
</evidence>
<keyword evidence="6 17" id="KW-0698">rRNA processing</keyword>
<evidence type="ECO:0000256" key="5">
    <source>
        <dbReference type="ARBA" id="ARBA00022490"/>
    </source>
</evidence>
<dbReference type="FunFam" id="3.30.160.20:FF:000003">
    <property type="entry name" value="Ribonuclease 3"/>
    <property type="match status" value="1"/>
</dbReference>
<evidence type="ECO:0000256" key="4">
    <source>
        <dbReference type="ARBA" id="ARBA00011738"/>
    </source>
</evidence>
<dbReference type="EMBL" id="FMXP01000016">
    <property type="protein sequence ID" value="SDB26133.1"/>
    <property type="molecule type" value="Genomic_DNA"/>
</dbReference>
<dbReference type="NCBIfam" id="TIGR02191">
    <property type="entry name" value="RNaseIII"/>
    <property type="match status" value="1"/>
</dbReference>
<evidence type="ECO:0000256" key="15">
    <source>
        <dbReference type="ARBA" id="ARBA00022884"/>
    </source>
</evidence>
<dbReference type="SMART" id="SM00358">
    <property type="entry name" value="DSRM"/>
    <property type="match status" value="1"/>
</dbReference>
<dbReference type="Gene3D" id="1.10.1520.10">
    <property type="entry name" value="Ribonuclease III domain"/>
    <property type="match status" value="1"/>
</dbReference>
<dbReference type="InterPro" id="IPR014720">
    <property type="entry name" value="dsRBD_dom"/>
</dbReference>